<reference evidence="1" key="1">
    <citation type="submission" date="2018-05" db="EMBL/GenBank/DDBJ databases">
        <authorList>
            <person name="Lanie J.A."/>
            <person name="Ng W.-L."/>
            <person name="Kazmierczak K.M."/>
            <person name="Andrzejewski T.M."/>
            <person name="Davidsen T.M."/>
            <person name="Wayne K.J."/>
            <person name="Tettelin H."/>
            <person name="Glass J.I."/>
            <person name="Rusch D."/>
            <person name="Podicherti R."/>
            <person name="Tsui H.-C.T."/>
            <person name="Winkler M.E."/>
        </authorList>
    </citation>
    <scope>NUCLEOTIDE SEQUENCE</scope>
</reference>
<accession>A0A382HBS6</accession>
<evidence type="ECO:0008006" key="2">
    <source>
        <dbReference type="Google" id="ProtNLM"/>
    </source>
</evidence>
<gene>
    <name evidence="1" type="ORF">METZ01_LOCUS237389</name>
</gene>
<dbReference type="SUPFAM" id="SSF63829">
    <property type="entry name" value="Calcium-dependent phosphotriesterase"/>
    <property type="match status" value="1"/>
</dbReference>
<sequence>DDSLLWVGTVAGVNTINLKTRKIQPVVQPVLRDRRVHDMAVDAYHDLWVATDNGVYRHRPGGAWTKIEDPDSGNLNRAIFTVDIHGDAIWFGNDTSILKFTRTNGEWQEWLLPIAVGGAAFRMKILDRVVWLGTRYGAAKFDREKETWRIFTPDDGLLDLTVQAILPAGDHIWFGTPEGVTRFYWNDPGRLD</sequence>
<proteinExistence type="predicted"/>
<dbReference type="Gene3D" id="2.130.10.10">
    <property type="entry name" value="YVTN repeat-like/Quinoprotein amine dehydrogenase"/>
    <property type="match status" value="1"/>
</dbReference>
<dbReference type="InterPro" id="IPR015943">
    <property type="entry name" value="WD40/YVTN_repeat-like_dom_sf"/>
</dbReference>
<organism evidence="1">
    <name type="scientific">marine metagenome</name>
    <dbReference type="NCBI Taxonomy" id="408172"/>
    <lineage>
        <taxon>unclassified sequences</taxon>
        <taxon>metagenomes</taxon>
        <taxon>ecological metagenomes</taxon>
    </lineage>
</organism>
<dbReference type="EMBL" id="UINC01060235">
    <property type="protein sequence ID" value="SVB84535.1"/>
    <property type="molecule type" value="Genomic_DNA"/>
</dbReference>
<protein>
    <recommendedName>
        <fullName evidence="2">Two component regulator three Y domain-containing protein</fullName>
    </recommendedName>
</protein>
<feature type="non-terminal residue" evidence="1">
    <location>
        <position position="1"/>
    </location>
</feature>
<evidence type="ECO:0000313" key="1">
    <source>
        <dbReference type="EMBL" id="SVB84535.1"/>
    </source>
</evidence>
<dbReference type="AlphaFoldDB" id="A0A382HBS6"/>
<name>A0A382HBS6_9ZZZZ</name>